<sequence>MTGTETTVYGVDVRPLDDDETTAVFADVFGAGRRCAHLDTLDTAGGPQWLLAELGDARITGYCAAGTWRLESSHRDSGPLAGDRSDAWRLLEAVVFTEHAQIRIGEEAGFAHSAVDSAGVNELPGWLRPRDRSFLLLGWSTEPRHTTVLDGEPPMTRSRELSGSAALHPDTFADFGVLPSSKKAGKEEWTSKGSWLSVREYWAQDTATGAVHVAFHRLTGYHTGPKPTAPLITGAPSALEEDDE</sequence>
<dbReference type="EMBL" id="JACHJT010000001">
    <property type="protein sequence ID" value="MBB4933299.1"/>
    <property type="molecule type" value="Genomic_DNA"/>
</dbReference>
<evidence type="ECO:0000256" key="1">
    <source>
        <dbReference type="SAM" id="MobiDB-lite"/>
    </source>
</evidence>
<comment type="caution">
    <text evidence="2">The sequence shown here is derived from an EMBL/GenBank/DDBJ whole genome shotgun (WGS) entry which is preliminary data.</text>
</comment>
<evidence type="ECO:0000313" key="2">
    <source>
        <dbReference type="EMBL" id="MBB4933299.1"/>
    </source>
</evidence>
<feature type="region of interest" description="Disordered" evidence="1">
    <location>
        <begin position="225"/>
        <end position="244"/>
    </location>
</feature>
<evidence type="ECO:0000313" key="3">
    <source>
        <dbReference type="Proteomes" id="UP000523007"/>
    </source>
</evidence>
<protein>
    <submittedName>
        <fullName evidence="2">Uncharacterized protein</fullName>
    </submittedName>
</protein>
<gene>
    <name evidence="2" type="ORF">F4561_004119</name>
</gene>
<keyword evidence="3" id="KW-1185">Reference proteome</keyword>
<dbReference type="Proteomes" id="UP000523007">
    <property type="component" value="Unassembled WGS sequence"/>
</dbReference>
<accession>A0A7W7W4Y7</accession>
<reference evidence="2 3" key="1">
    <citation type="submission" date="2020-08" db="EMBL/GenBank/DDBJ databases">
        <title>Sequencing the genomes of 1000 actinobacteria strains.</title>
        <authorList>
            <person name="Klenk H.-P."/>
        </authorList>
    </citation>
    <scope>NUCLEOTIDE SEQUENCE [LARGE SCALE GENOMIC DNA]</scope>
    <source>
        <strain evidence="2 3">DSM 102030</strain>
    </source>
</reference>
<name>A0A7W7W4Y7_9ACTN</name>
<organism evidence="2 3">
    <name type="scientific">Lipingzhangella halophila</name>
    <dbReference type="NCBI Taxonomy" id="1783352"/>
    <lineage>
        <taxon>Bacteria</taxon>
        <taxon>Bacillati</taxon>
        <taxon>Actinomycetota</taxon>
        <taxon>Actinomycetes</taxon>
        <taxon>Streptosporangiales</taxon>
        <taxon>Nocardiopsidaceae</taxon>
        <taxon>Lipingzhangella</taxon>
    </lineage>
</organism>
<proteinExistence type="predicted"/>
<dbReference type="AlphaFoldDB" id="A0A7W7W4Y7"/>
<dbReference type="RefSeq" id="WP_184580929.1">
    <property type="nucleotide sequence ID" value="NZ_JACHJT010000001.1"/>
</dbReference>